<evidence type="ECO:0000256" key="3">
    <source>
        <dbReference type="ARBA" id="ARBA00023002"/>
    </source>
</evidence>
<dbReference type="Gene3D" id="3.50.50.60">
    <property type="entry name" value="FAD/NAD(P)-binding domain"/>
    <property type="match status" value="2"/>
</dbReference>
<dbReference type="GO" id="GO:0005739">
    <property type="term" value="C:mitochondrion"/>
    <property type="evidence" value="ECO:0007669"/>
    <property type="project" value="TreeGrafter"/>
</dbReference>
<keyword evidence="2" id="KW-0274">FAD</keyword>
<gene>
    <name evidence="5" type="ORF">TOLI1172_LOCUS8409</name>
</gene>
<dbReference type="InterPro" id="IPR036188">
    <property type="entry name" value="FAD/NAD-bd_sf"/>
</dbReference>
<dbReference type="GO" id="GO:0033108">
    <property type="term" value="P:mitochondrial respiratory chain complex assembly"/>
    <property type="evidence" value="ECO:0007669"/>
    <property type="project" value="TreeGrafter"/>
</dbReference>
<dbReference type="Pfam" id="PF07992">
    <property type="entry name" value="Pyr_redox_2"/>
    <property type="match status" value="1"/>
</dbReference>
<organism evidence="5">
    <name type="scientific">Timspurckia oligopyrenoides</name>
    <dbReference type="NCBI Taxonomy" id="708627"/>
    <lineage>
        <taxon>Eukaryota</taxon>
        <taxon>Rhodophyta</taxon>
        <taxon>Bangiophyceae</taxon>
        <taxon>Porphyridiales</taxon>
        <taxon>Porphyridiaceae</taxon>
        <taxon>Timspurckia</taxon>
    </lineage>
</organism>
<dbReference type="EMBL" id="HBFP01011636">
    <property type="protein sequence ID" value="CAD8824010.1"/>
    <property type="molecule type" value="Transcribed_RNA"/>
</dbReference>
<evidence type="ECO:0000313" key="5">
    <source>
        <dbReference type="EMBL" id="CAD8824010.1"/>
    </source>
</evidence>
<dbReference type="GO" id="GO:0012501">
    <property type="term" value="P:programmed cell death"/>
    <property type="evidence" value="ECO:0007669"/>
    <property type="project" value="TreeGrafter"/>
</dbReference>
<dbReference type="AlphaFoldDB" id="A0A7S1ETP4"/>
<reference evidence="5" key="1">
    <citation type="submission" date="2021-01" db="EMBL/GenBank/DDBJ databases">
        <authorList>
            <person name="Corre E."/>
            <person name="Pelletier E."/>
            <person name="Niang G."/>
            <person name="Scheremetjew M."/>
            <person name="Finn R."/>
            <person name="Kale V."/>
            <person name="Holt S."/>
            <person name="Cochrane G."/>
            <person name="Meng A."/>
            <person name="Brown T."/>
            <person name="Cohen L."/>
        </authorList>
    </citation>
    <scope>NUCLEOTIDE SEQUENCE</scope>
    <source>
        <strain evidence="5">CCMP3278</strain>
    </source>
</reference>
<dbReference type="GO" id="GO:0016174">
    <property type="term" value="F:NAD(P)H oxidase H2O2-forming activity"/>
    <property type="evidence" value="ECO:0007669"/>
    <property type="project" value="TreeGrafter"/>
</dbReference>
<dbReference type="GO" id="GO:0071949">
    <property type="term" value="F:FAD binding"/>
    <property type="evidence" value="ECO:0007669"/>
    <property type="project" value="TreeGrafter"/>
</dbReference>
<protein>
    <recommendedName>
        <fullName evidence="4">FAD/NAD(P)-binding domain-containing protein</fullName>
    </recommendedName>
</protein>
<keyword evidence="3" id="KW-0560">Oxidoreductase</keyword>
<dbReference type="InterPro" id="IPR023753">
    <property type="entry name" value="FAD/NAD-binding_dom"/>
</dbReference>
<dbReference type="PANTHER" id="PTHR43557">
    <property type="entry name" value="APOPTOSIS-INDUCING FACTOR 1"/>
    <property type="match status" value="1"/>
</dbReference>
<feature type="domain" description="FAD/NAD(P)-binding" evidence="4">
    <location>
        <begin position="82"/>
        <end position="420"/>
    </location>
</feature>
<dbReference type="InterPro" id="IPR050446">
    <property type="entry name" value="FAD-oxidoreductase/Apoptosis"/>
</dbReference>
<dbReference type="PANTHER" id="PTHR43557:SF4">
    <property type="entry name" value="APOPTOSIS-INDUCING FACTOR 1, MITOCHONDRIAL"/>
    <property type="match status" value="1"/>
</dbReference>
<evidence type="ECO:0000256" key="2">
    <source>
        <dbReference type="ARBA" id="ARBA00022827"/>
    </source>
</evidence>
<proteinExistence type="predicted"/>
<name>A0A7S1ETP4_9RHOD</name>
<evidence type="ECO:0000259" key="4">
    <source>
        <dbReference type="Pfam" id="PF07992"/>
    </source>
</evidence>
<evidence type="ECO:0000256" key="1">
    <source>
        <dbReference type="ARBA" id="ARBA00022630"/>
    </source>
</evidence>
<accession>A0A7S1ETP4</accession>
<keyword evidence="1" id="KW-0285">Flavoprotein</keyword>
<sequence length="578" mass="65111">MDWNRKLKCYARLISGFTLIGLHYRMKLNSKLNHSDDKNRHFPTFHLKTWRSIHCESLSEPISTESKTRINKSDQKALKSHYQYVICGAGTAAQSAVNTLSQLHSSENKDSDANTTTTSLLMIAPEWRNPYYNSPLIKNNTESNETEHNNDEVFAKNPTWDLVLGKSLKAVYADRNEIELESGELIQYDKLLIAVGAVVGIESIHSIHKLDETISHRVLGGHSHEEHALLLNEIEKKCLNNQKLHVTVVGGGWNGTLYASHLQALGCDVTLICYEPLPWSRYLPRFICEVLSKLLKAQGIELLPYSNVNYITQMKQNNPHDSQEHADLQVYFTWSYDSFALNSLRTDYLLFLPTNSPSCSGNLDGQFYLQSDPEVGGLLVNSELSAASDVYVAGDCASFPAVWAGERQRIQSNEHAEQSGLVAALNMYGSRKAYSSEPVRKVYYSALDVAILSIGKVSSLSETFCFFAKDGKTSDYTRGVIFYSDMKSNNVIGAVVLFDPMIDSPNVDSLRKLFDQPIDKRSFKDISQLEETLAPLARKVYTELHHANSEESDSLVFTYRRFFPREKGTKSNSRDDIV</sequence>
<dbReference type="SUPFAM" id="SSF51905">
    <property type="entry name" value="FAD/NAD(P)-binding domain"/>
    <property type="match status" value="2"/>
</dbReference>
<dbReference type="PRINTS" id="PR00411">
    <property type="entry name" value="PNDRDTASEI"/>
</dbReference>